<accession>A0A371HWD6</accession>
<evidence type="ECO:0000313" key="2">
    <source>
        <dbReference type="Proteomes" id="UP000257109"/>
    </source>
</evidence>
<proteinExistence type="predicted"/>
<gene>
    <name evidence="1" type="ORF">CR513_08816</name>
</gene>
<organism evidence="1 2">
    <name type="scientific">Mucuna pruriens</name>
    <name type="common">Velvet bean</name>
    <name type="synonym">Dolichos pruriens</name>
    <dbReference type="NCBI Taxonomy" id="157652"/>
    <lineage>
        <taxon>Eukaryota</taxon>
        <taxon>Viridiplantae</taxon>
        <taxon>Streptophyta</taxon>
        <taxon>Embryophyta</taxon>
        <taxon>Tracheophyta</taxon>
        <taxon>Spermatophyta</taxon>
        <taxon>Magnoliopsida</taxon>
        <taxon>eudicotyledons</taxon>
        <taxon>Gunneridae</taxon>
        <taxon>Pentapetalae</taxon>
        <taxon>rosids</taxon>
        <taxon>fabids</taxon>
        <taxon>Fabales</taxon>
        <taxon>Fabaceae</taxon>
        <taxon>Papilionoideae</taxon>
        <taxon>50 kb inversion clade</taxon>
        <taxon>NPAAA clade</taxon>
        <taxon>indigoferoid/millettioid clade</taxon>
        <taxon>Phaseoleae</taxon>
        <taxon>Mucuna</taxon>
    </lineage>
</organism>
<comment type="caution">
    <text evidence="1">The sequence shown here is derived from an EMBL/GenBank/DDBJ whole genome shotgun (WGS) entry which is preliminary data.</text>
</comment>
<dbReference type="EMBL" id="QJKJ01001545">
    <property type="protein sequence ID" value="RDY07111.1"/>
    <property type="molecule type" value="Genomic_DNA"/>
</dbReference>
<evidence type="ECO:0000313" key="1">
    <source>
        <dbReference type="EMBL" id="RDY07111.1"/>
    </source>
</evidence>
<dbReference type="Proteomes" id="UP000257109">
    <property type="component" value="Unassembled WGS sequence"/>
</dbReference>
<protein>
    <submittedName>
        <fullName evidence="1">Uncharacterized protein</fullName>
    </submittedName>
</protein>
<feature type="non-terminal residue" evidence="1">
    <location>
        <position position="1"/>
    </location>
</feature>
<reference evidence="1" key="1">
    <citation type="submission" date="2018-05" db="EMBL/GenBank/DDBJ databases">
        <title>Draft genome of Mucuna pruriens seed.</title>
        <authorList>
            <person name="Nnadi N.E."/>
            <person name="Vos R."/>
            <person name="Hasami M.H."/>
            <person name="Devisetty U.K."/>
            <person name="Aguiy J.C."/>
        </authorList>
    </citation>
    <scope>NUCLEOTIDE SEQUENCE [LARGE SCALE GENOMIC DNA]</scope>
    <source>
        <strain evidence="1">JCA_2017</strain>
    </source>
</reference>
<name>A0A371HWD6_MUCPR</name>
<keyword evidence="2" id="KW-1185">Reference proteome</keyword>
<sequence>MGQIFEKLGQVILLPQDEIVEEVVFGDEITIQECEFSYYARKIESHLKVVWRISIDRDKKGLLYDEF</sequence>
<dbReference type="AlphaFoldDB" id="A0A371HWD6"/>